<dbReference type="EMBL" id="MBFR01000331">
    <property type="protein sequence ID" value="PVU89219.1"/>
    <property type="molecule type" value="Genomic_DNA"/>
</dbReference>
<name>A0A2T9YA70_9FUNG</name>
<accession>A0A2T9YA70</accession>
<keyword evidence="2" id="KW-1185">Reference proteome</keyword>
<reference evidence="1 2" key="1">
    <citation type="journal article" date="2018" name="MBio">
        <title>Comparative Genomics Reveals the Core Gene Toolbox for the Fungus-Insect Symbiosis.</title>
        <authorList>
            <person name="Wang Y."/>
            <person name="Stata M."/>
            <person name="Wang W."/>
            <person name="Stajich J.E."/>
            <person name="White M.M."/>
            <person name="Moncalvo J.M."/>
        </authorList>
    </citation>
    <scope>NUCLEOTIDE SEQUENCE [LARGE SCALE GENOMIC DNA]</scope>
    <source>
        <strain evidence="1 2">SWE-8-4</strain>
    </source>
</reference>
<comment type="caution">
    <text evidence="1">The sequence shown here is derived from an EMBL/GenBank/DDBJ whole genome shotgun (WGS) entry which is preliminary data.</text>
</comment>
<dbReference type="STRING" id="133385.A0A2T9YA70"/>
<gene>
    <name evidence="1" type="ORF">BB561_005482</name>
</gene>
<evidence type="ECO:0000313" key="1">
    <source>
        <dbReference type="EMBL" id="PVU89219.1"/>
    </source>
</evidence>
<evidence type="ECO:0000313" key="2">
    <source>
        <dbReference type="Proteomes" id="UP000245383"/>
    </source>
</evidence>
<dbReference type="OrthoDB" id="5600064at2759"/>
<proteinExistence type="predicted"/>
<organism evidence="1 2">
    <name type="scientific">Smittium simulii</name>
    <dbReference type="NCBI Taxonomy" id="133385"/>
    <lineage>
        <taxon>Eukaryota</taxon>
        <taxon>Fungi</taxon>
        <taxon>Fungi incertae sedis</taxon>
        <taxon>Zoopagomycota</taxon>
        <taxon>Kickxellomycotina</taxon>
        <taxon>Harpellomycetes</taxon>
        <taxon>Harpellales</taxon>
        <taxon>Legeriomycetaceae</taxon>
        <taxon>Smittium</taxon>
    </lineage>
</organism>
<dbReference type="Proteomes" id="UP000245383">
    <property type="component" value="Unassembled WGS sequence"/>
</dbReference>
<protein>
    <submittedName>
        <fullName evidence="1">Uncharacterized protein</fullName>
    </submittedName>
</protein>
<sequence length="2289" mass="264449">MDSIFESDHNFEILVQQSIRMLYLKPFHHVKQLDSVSDQVLRLIAEVRESNAVNRLRTEFGINTMNSKTLCSQKRAYIKWPTLCTWIADLTKKSTKASASTWVSDRYDKNDKSKIYIFIKTHDMETTSNWINLQLLYPEITLGLQDIGKIRTGSYWTCEKLAVIRKDTMDQFIPLLYKRTNLINNEPLKETLRRLVSKLLGGESKLSLPQLKLRKDTNIPLSIGLKTAKFMNGIHAAQAFIVDSIKYSPTPLNRFLAYPCFFEMSSMAPENKINKKTIQNGYFDSPEVQNEFGTSCKIIMDKLQNPILIPRLEQVSSFLINTQASQNALFGDQTMVNVTSFINLPDNILTEKPEQKLHKNCTHKKPPLDCMLSSSFCKLNEWEDNFININFPLNGLLKGIPVKNSTEETLDFIIKAKMNPIRALYIIRSSAISNVISRWAISSGKLHNIDFKNSAKILIPIKELSRYMDNYTEQWTLTLTNYMDKIIFNAKNLLSKFLADKKISDDLLKWQNDWDYLHILVLNMYSQELVTQRRLIKWILDRFDKSEICFSALFLNIIYNYKSQISKSRTPLRQLVSIFIKKLSLFEHSPLHDCHTIITHMLADFTLNSPDVFVDYSLWPRNVNYIKTFLSKNNESSQIYSNFAQITQRNNQINSNLSTTLSQTTILYQVLNRLTFIRYDTDLIKDKILKSVKATTTSIEESLYGGSYFIDEKTLCGMIIWALSARNHTSFDDLFYKKPLTLTRILVDWCEKAFDDQNILKCNSESVESLKQVYSAINAKKNYIQNCFLKVFTKAEANSILIGLDVRLTECFLEFMTSKKLIDGQKFIHRLVSCGYLDKHFQNFKTLYIQKCFLRAPLSKFNDHQSQSFIDTSEKLFLIQNVTKNNIRKSKNSIISYSQIHEVTKLLQSKTSLISAFYKELPYLSEYLNLNELLKSFEDDSDTINELSIKDISIFSLLQTTSMNSNPSIDISDQLKKMIKYELPRSIVYQFLSFELFEMITKDFLLKPKKVGIENWRVMTKSGVSLLEINQLCLVSRVYQVANCERTLIDILLWLVNKKCASATVEYMAYIIMLQLIDQICDYDLILMVQNSLISQCLEQSTNDLNSYCYTSLLMLRKLRKAIISQNIQCDLNKKSVLAIEQNSLVWIKSAQIKLKLDTMFDNLLSLNEFNIAKDWLVEVTYPLLADLRKIYNNTESKGMYELSGFSGLEIKDFIKITSNITTTIISSLSTDLIKKKTAINQIQQSHNIFNQQRGLKDATKNYQKSTQRLKNTDTMYFNKNIDTDVFIISILLSTSKVFCKFYSEFKFNETEIFQFGFVMASYLPFLINVTGLDILGDRVKNIIFNVLDELLLDAELNYRLPYSTIAKSYFVRSVLIGGSLISIQNLFEWASSKLYSKVVYPSIGPLIFIAESITQLFPHLEKNFLPGLVSSNEHGFCAKEWTLAEYYLVNHSWSLVNKNSKKVLFQSILKLLTLLTVNLSNISENFLKKDSFTALVANRIYNLSTLVGKSCILSQCFSNQINNFISNAELETKDVDDIRLLDKNNDTQNLNSDIYFYIYYQLTYDYSFIYYSSTLDIEFKRKHLISTLLINQPAIIEDYYNYDKLDYNIFGEKINSKINQNTQTDIISRLDQLKSFSGDEIWAIIQSTVEYWNLCDTSNIYMHESKDAIMNSTRCANSINNLFKYTIGIFRNTENDNNGIKLDENSLFCNKLYDFKPEKKNLFYLQIVNILNISQEFALRILNAHANLLNNTDNKKSRGNLNNIMDNATSEHTINGIVEIISLRIALILIDQVFLAYAELETNRNIELVKIADSDSVEELKSDLINKVNEKYKLLIDNYFFQAYNWIKLLDKNILIKIRFIAISKMILIIKQTQPNIYLKSMNTNKATNTTSKNDTEIILDFLNHYTANKNELGMLDVFEKVGLGLIRIIEACNSTVYLSNKHEFDEEKNIDFKNTLFKIINNNLKNHNVNSDIDNIIDTGLNNIEANTHTHTLTQVCTNDKIEVLDFSNIYLDSLLFLANNISAKSNPKIYNLLMQDLKQHVLYDASNPLNETNFSNGSYTNVDEKCIFFIHRTFITLFANIKNSPKEYHADKWLLTYFVIATSNNIFGTELLDSIATYLKPTPLALYNDTVINKLIANNTDAIESKSMANTELVLNAYLDTVSMLSDLQTQEHKRYVFPLIGKIEPKKLNLFKNNKIGKQSEKLILSSISRILPFKSVNFKKPILKGSIDNSDLTSSRISPWLHIESFGNYIESDSDSAYWLANLNDFNPKKRRLDVEMNLNTFSK</sequence>